<feature type="domain" description="DUF559" evidence="1">
    <location>
        <begin position="222"/>
        <end position="284"/>
    </location>
</feature>
<evidence type="ECO:0000313" key="3">
    <source>
        <dbReference type="Proteomes" id="UP000505377"/>
    </source>
</evidence>
<name>A0A6M6JQE1_9PSEU</name>
<keyword evidence="3" id="KW-1185">Reference proteome</keyword>
<dbReference type="RefSeq" id="WP_172165272.1">
    <property type="nucleotide sequence ID" value="NZ_CP053564.1"/>
</dbReference>
<accession>A0A6M6JQE1</accession>
<sequence length="295" mass="32325">MGVTGWPEVFRGSEAVAAGLVTWGRLRGPRFVRLFPDVYAPVGEHPPDLALRARAAGLLVGERGAVSGWAAAELLGASCGPRDAPVEVTTTGLRVREHPGLVVRRERIAPGELTSVGGVRVTGALRTAYGLARRLDLVEGVVAVDRLANRHRFPPDLLLNFLTHYPRAIGNPRVIDVLAHANPYSGSPMESRLRMLLELAGLPRPRVQWVVQDPAARTAVWLDLAYPHAKVAIEYEGGEHTTPEGVLRDAARYTRLVSRGWRILRYTRFDVRDGAQRIVEEVGRAIGAPLLPERH</sequence>
<dbReference type="Pfam" id="PF04480">
    <property type="entry name" value="DUF559"/>
    <property type="match status" value="1"/>
</dbReference>
<reference evidence="2 3" key="1">
    <citation type="submission" date="2020-05" db="EMBL/GenBank/DDBJ databases">
        <authorList>
            <person name="Mo P."/>
        </authorList>
    </citation>
    <scope>NUCLEOTIDE SEQUENCE [LARGE SCALE GENOMIC DNA]</scope>
    <source>
        <strain evidence="2 3">Gen01</strain>
    </source>
</reference>
<organism evidence="2 3">
    <name type="scientific">Pseudonocardia broussonetiae</name>
    <dbReference type="NCBI Taxonomy" id="2736640"/>
    <lineage>
        <taxon>Bacteria</taxon>
        <taxon>Bacillati</taxon>
        <taxon>Actinomycetota</taxon>
        <taxon>Actinomycetes</taxon>
        <taxon>Pseudonocardiales</taxon>
        <taxon>Pseudonocardiaceae</taxon>
        <taxon>Pseudonocardia</taxon>
    </lineage>
</organism>
<dbReference type="AlphaFoldDB" id="A0A6M6JQE1"/>
<dbReference type="SUPFAM" id="SSF52980">
    <property type="entry name" value="Restriction endonuclease-like"/>
    <property type="match status" value="1"/>
</dbReference>
<evidence type="ECO:0000259" key="1">
    <source>
        <dbReference type="Pfam" id="PF04480"/>
    </source>
</evidence>
<dbReference type="Proteomes" id="UP000505377">
    <property type="component" value="Chromosome"/>
</dbReference>
<dbReference type="KEGG" id="pbro:HOP40_30010"/>
<dbReference type="Gene3D" id="3.40.960.10">
    <property type="entry name" value="VSR Endonuclease"/>
    <property type="match status" value="1"/>
</dbReference>
<evidence type="ECO:0000313" key="2">
    <source>
        <dbReference type="EMBL" id="QJY49466.1"/>
    </source>
</evidence>
<dbReference type="InterPro" id="IPR007569">
    <property type="entry name" value="DUF559"/>
</dbReference>
<gene>
    <name evidence="2" type="ORF">HOP40_30010</name>
</gene>
<dbReference type="EMBL" id="CP053564">
    <property type="protein sequence ID" value="QJY49466.1"/>
    <property type="molecule type" value="Genomic_DNA"/>
</dbReference>
<proteinExistence type="predicted"/>
<dbReference type="InterPro" id="IPR011335">
    <property type="entry name" value="Restrct_endonuc-II-like"/>
</dbReference>
<protein>
    <submittedName>
        <fullName evidence="2">DUF559 domain-containing protein</fullName>
    </submittedName>
</protein>